<dbReference type="Pfam" id="PF22486">
    <property type="entry name" value="MATH_2"/>
    <property type="match status" value="1"/>
</dbReference>
<dbReference type="Gene3D" id="1.25.40.420">
    <property type="match status" value="1"/>
</dbReference>
<dbReference type="Gene3D" id="2.60.210.10">
    <property type="entry name" value="Apoptosis, Tumor Necrosis Factor Receptor Associated Protein 2, Chain A"/>
    <property type="match status" value="1"/>
</dbReference>
<dbReference type="InterPro" id="IPR008974">
    <property type="entry name" value="TRAF-like"/>
</dbReference>
<dbReference type="SUPFAM" id="SSF49599">
    <property type="entry name" value="TRAF domain-like"/>
    <property type="match status" value="1"/>
</dbReference>
<evidence type="ECO:0000313" key="5">
    <source>
        <dbReference type="EMBL" id="CAL4941872.1"/>
    </source>
</evidence>
<dbReference type="InterPro" id="IPR011333">
    <property type="entry name" value="SKP1/BTB/POZ_sf"/>
</dbReference>
<feature type="domain" description="MATH" evidence="4">
    <location>
        <begin position="68"/>
        <end position="132"/>
    </location>
</feature>
<dbReference type="InterPro" id="IPR002083">
    <property type="entry name" value="MATH/TRAF_dom"/>
</dbReference>
<evidence type="ECO:0008006" key="7">
    <source>
        <dbReference type="Google" id="ProtNLM"/>
    </source>
</evidence>
<dbReference type="Pfam" id="PF24570">
    <property type="entry name" value="BACK_BPM_SPOP"/>
    <property type="match status" value="1"/>
</dbReference>
<sequence length="343" mass="37781">MALTNPPSIGPVASYDRFPAWISASSIVAGATSGHHVLSIVGYSRTKSALPNGKYILSRPFRVAGRTWAIYQFEFSFVDQVEEQTSSHIGNLTASRFVAGANSWGYKEFIKRDNLEQSGRLKDDCFTIRCDIIVAKGLTTEDAVFPGAPFVVVPPADWPQHLRALLLGGKGADVTFHVLGETFSAHRCVLAARSPVFDALLFGPMKEGTTTESCIQIDGMLPQVFESLLHFIYTDSLQETEGQVEAGATMMTQHLLVAADRYDMQRLKMICEDRLCRHIDVTTVATTLALADQHHCQGLKKACFEFLKSPKMLDEVMATDGFQHLAKSSPSALFELMSKLAER</sequence>
<dbReference type="PANTHER" id="PTHR26379:SF215">
    <property type="entry name" value="BTB DOMAIN-CONTAINING PROTEIN"/>
    <property type="match status" value="1"/>
</dbReference>
<dbReference type="SUPFAM" id="SSF54695">
    <property type="entry name" value="POZ domain"/>
    <property type="match status" value="1"/>
</dbReference>
<dbReference type="InterPro" id="IPR000210">
    <property type="entry name" value="BTB/POZ_dom"/>
</dbReference>
<dbReference type="PROSITE" id="PS50144">
    <property type="entry name" value="MATH"/>
    <property type="match status" value="1"/>
</dbReference>
<organism evidence="5 6">
    <name type="scientific">Urochloa decumbens</name>
    <dbReference type="NCBI Taxonomy" id="240449"/>
    <lineage>
        <taxon>Eukaryota</taxon>
        <taxon>Viridiplantae</taxon>
        <taxon>Streptophyta</taxon>
        <taxon>Embryophyta</taxon>
        <taxon>Tracheophyta</taxon>
        <taxon>Spermatophyta</taxon>
        <taxon>Magnoliopsida</taxon>
        <taxon>Liliopsida</taxon>
        <taxon>Poales</taxon>
        <taxon>Poaceae</taxon>
        <taxon>PACMAD clade</taxon>
        <taxon>Panicoideae</taxon>
        <taxon>Panicodae</taxon>
        <taxon>Paniceae</taxon>
        <taxon>Melinidinae</taxon>
        <taxon>Urochloa</taxon>
    </lineage>
</organism>
<dbReference type="PANTHER" id="PTHR26379">
    <property type="entry name" value="BTB/POZ AND MATH DOMAIN-CONTAINING PROTEIN 1"/>
    <property type="match status" value="1"/>
</dbReference>
<evidence type="ECO:0000256" key="1">
    <source>
        <dbReference type="ARBA" id="ARBA00004906"/>
    </source>
</evidence>
<gene>
    <name evidence="5" type="ORF">URODEC1_LOCUS33257</name>
</gene>
<reference evidence="5" key="1">
    <citation type="submission" date="2024-10" db="EMBL/GenBank/DDBJ databases">
        <authorList>
            <person name="Ryan C."/>
        </authorList>
    </citation>
    <scope>NUCLEOTIDE SEQUENCE [LARGE SCALE GENOMIC DNA]</scope>
</reference>
<dbReference type="EMBL" id="OZ075126">
    <property type="protein sequence ID" value="CAL4941872.1"/>
    <property type="molecule type" value="Genomic_DNA"/>
</dbReference>
<dbReference type="SMART" id="SM00225">
    <property type="entry name" value="BTB"/>
    <property type="match status" value="1"/>
</dbReference>
<accession>A0ABC8YFH3</accession>
<dbReference type="CDD" id="cd18280">
    <property type="entry name" value="BTB_POZ_BPM_plant"/>
    <property type="match status" value="1"/>
</dbReference>
<evidence type="ECO:0000313" key="6">
    <source>
        <dbReference type="Proteomes" id="UP001497457"/>
    </source>
</evidence>
<feature type="domain" description="BTB" evidence="3">
    <location>
        <begin position="172"/>
        <end position="241"/>
    </location>
</feature>
<evidence type="ECO:0000256" key="2">
    <source>
        <dbReference type="ARBA" id="ARBA00010846"/>
    </source>
</evidence>
<dbReference type="InterPro" id="IPR056423">
    <property type="entry name" value="BACK_BPM_SPOP"/>
</dbReference>
<evidence type="ECO:0000259" key="3">
    <source>
        <dbReference type="PROSITE" id="PS50097"/>
    </source>
</evidence>
<name>A0ABC8YFH3_9POAL</name>
<dbReference type="Gene3D" id="3.30.710.10">
    <property type="entry name" value="Potassium Channel Kv1.1, Chain A"/>
    <property type="match status" value="1"/>
</dbReference>
<dbReference type="Proteomes" id="UP001497457">
    <property type="component" value="Chromosome 16b"/>
</dbReference>
<proteinExistence type="inferred from homology"/>
<dbReference type="PROSITE" id="PS50097">
    <property type="entry name" value="BTB"/>
    <property type="match status" value="1"/>
</dbReference>
<dbReference type="InterPro" id="IPR045005">
    <property type="entry name" value="BPM1-6"/>
</dbReference>
<comment type="pathway">
    <text evidence="1">Protein modification; protein ubiquitination.</text>
</comment>
<protein>
    <recommendedName>
        <fullName evidence="7">BTB domain-containing protein</fullName>
    </recommendedName>
</protein>
<dbReference type="CDD" id="cd00121">
    <property type="entry name" value="MATH"/>
    <property type="match status" value="1"/>
</dbReference>
<dbReference type="Pfam" id="PF00651">
    <property type="entry name" value="BTB"/>
    <property type="match status" value="1"/>
</dbReference>
<dbReference type="AlphaFoldDB" id="A0ABC8YFH3"/>
<comment type="similarity">
    <text evidence="2">Belongs to the Tdpoz family.</text>
</comment>
<evidence type="ECO:0000259" key="4">
    <source>
        <dbReference type="PROSITE" id="PS50144"/>
    </source>
</evidence>
<keyword evidence="6" id="KW-1185">Reference proteome</keyword>